<dbReference type="EMBL" id="NJPP01000025">
    <property type="protein sequence ID" value="PIT69157.1"/>
    <property type="molecule type" value="Genomic_DNA"/>
</dbReference>
<gene>
    <name evidence="1" type="ORF">CEV08_06680</name>
</gene>
<dbReference type="AlphaFoldDB" id="A0A2M6USM3"/>
<reference evidence="1 2" key="1">
    <citation type="submission" date="2017-06" db="EMBL/GenBank/DDBJ databases">
        <title>Draft genome of Bartonella tribocorum C635.</title>
        <authorList>
            <person name="Hadjadj L."/>
            <person name="Jiyipong T."/>
            <person name="Diene S.M."/>
            <person name="Morand S."/>
            <person name="Rolain J.-M."/>
        </authorList>
    </citation>
    <scope>NUCLEOTIDE SEQUENCE [LARGE SCALE GENOMIC DNA]</scope>
    <source>
        <strain evidence="1 2">C635</strain>
    </source>
</reference>
<accession>A0A2M6USM3</accession>
<sequence length="97" mass="11824">MSKIDKRKELTNLKKRIKYANSHLNTTLGIEIMDYFKPTEPANIQNVRKMSRELKKWQEQKRFNQKKKISLYVFINLTKHYQIKLFSLMHIHKMKSN</sequence>
<organism evidence="1 2">
    <name type="scientific">Bartonella tribocorum</name>
    <dbReference type="NCBI Taxonomy" id="85701"/>
    <lineage>
        <taxon>Bacteria</taxon>
        <taxon>Pseudomonadati</taxon>
        <taxon>Pseudomonadota</taxon>
        <taxon>Alphaproteobacteria</taxon>
        <taxon>Hyphomicrobiales</taxon>
        <taxon>Bartonellaceae</taxon>
        <taxon>Bartonella</taxon>
    </lineage>
</organism>
<evidence type="ECO:0000313" key="1">
    <source>
        <dbReference type="EMBL" id="PIT69157.1"/>
    </source>
</evidence>
<name>A0A2M6USM3_9HYPH</name>
<protein>
    <submittedName>
        <fullName evidence="1">Uncharacterized protein</fullName>
    </submittedName>
</protein>
<comment type="caution">
    <text evidence="1">The sequence shown here is derived from an EMBL/GenBank/DDBJ whole genome shotgun (WGS) entry which is preliminary data.</text>
</comment>
<dbReference type="Proteomes" id="UP000230791">
    <property type="component" value="Unassembled WGS sequence"/>
</dbReference>
<proteinExistence type="predicted"/>
<dbReference type="RefSeq" id="WP_100130908.1">
    <property type="nucleotide sequence ID" value="NZ_CADDYJ010000030.1"/>
</dbReference>
<evidence type="ECO:0000313" key="2">
    <source>
        <dbReference type="Proteomes" id="UP000230791"/>
    </source>
</evidence>